<feature type="disulfide bond" description="Redox-active" evidence="18">
    <location>
        <begin position="556"/>
        <end position="559"/>
    </location>
</feature>
<dbReference type="Gene3D" id="2.60.40.1250">
    <property type="entry name" value="Thiol:disulfide interchange protein DsbD, N-terminal domain"/>
    <property type="match status" value="1"/>
</dbReference>
<evidence type="ECO:0000256" key="6">
    <source>
        <dbReference type="ARBA" id="ARBA00022692"/>
    </source>
</evidence>
<comment type="function">
    <text evidence="18">Required to facilitate the formation of correct disulfide bonds in some periplasmic proteins and for the assembly of the periplasmic c-type cytochromes. Acts by transferring electrons from cytoplasmic thioredoxin to the periplasm. This transfer involves a cascade of disulfide bond formation and reduction steps.</text>
</comment>
<evidence type="ECO:0000256" key="12">
    <source>
        <dbReference type="ARBA" id="ARBA00023027"/>
    </source>
</evidence>
<evidence type="ECO:0000256" key="15">
    <source>
        <dbReference type="ARBA" id="ARBA00023284"/>
    </source>
</evidence>
<dbReference type="InterPro" id="IPR017937">
    <property type="entry name" value="Thioredoxin_CS"/>
</dbReference>
<evidence type="ECO:0000256" key="9">
    <source>
        <dbReference type="ARBA" id="ARBA00022982"/>
    </source>
</evidence>
<keyword evidence="12 18" id="KW-0520">NAD</keyword>
<keyword evidence="9 18" id="KW-0249">Electron transport</keyword>
<feature type="domain" description="Thioredoxin" evidence="19">
    <location>
        <begin position="509"/>
        <end position="640"/>
    </location>
</feature>
<dbReference type="NCBIfam" id="NF001419">
    <property type="entry name" value="PRK00293.1"/>
    <property type="match status" value="1"/>
</dbReference>
<evidence type="ECO:0000259" key="19">
    <source>
        <dbReference type="PROSITE" id="PS51352"/>
    </source>
</evidence>
<feature type="transmembrane region" description="Helical" evidence="18">
    <location>
        <begin position="477"/>
        <end position="497"/>
    </location>
</feature>
<feature type="chain" id="PRO_5009356255" description="Thiol:disulfide interchange protein DsbD" evidence="18">
    <location>
        <begin position="25"/>
        <end position="641"/>
    </location>
</feature>
<keyword evidence="10 18" id="KW-1133">Transmembrane helix</keyword>
<dbReference type="GO" id="GO:0009055">
    <property type="term" value="F:electron transfer activity"/>
    <property type="evidence" value="ECO:0007669"/>
    <property type="project" value="UniProtKB-UniRule"/>
</dbReference>
<evidence type="ECO:0000256" key="7">
    <source>
        <dbReference type="ARBA" id="ARBA00022729"/>
    </source>
</evidence>
<name>A0A1H1X574_9GAMM</name>
<keyword evidence="5 18" id="KW-0997">Cell inner membrane</keyword>
<sequence length="641" mass="68292" precursor="true">MKIKRIVLSAVILMLAYLPNITVAQENQALPIVSNTSSLPVNSASSDIFDSFKGWFGGAKAVPAALLPPDEAFKVSLTASSPDSLIATFIAADGYYLYRDEIEFSLQSTDGVIENVELPPSELKDDPIFGRVQVYYGAIQVPITLSFSPGSKPDVLTLDTAYQGCNDPVGVCYPPTQKSLSVSLDLLALPNLEASRYNNAPKSTNAGLSESSLVRELFGQGNTWALIAAFFGFGLVLAFTPCMLPMIPILSGLIAGQSPALSRRHAFGLSLVYVLAMALTYALAGVAAGLAGTMLTAYLQNPWVLGSFAGVFVLLAFSMFGFYQLQMPSFIQSKLSGLANRTAGGKTVSVGLMGALSAIIVGPCVAAPLAGALLYIGQTGDVVLGGVSLFSMAIGMGIPLLVFGTTAGTLLPKAGPWMSSVQRFFGVTLLAVAIYMISPIIPSVIHMGLWAALLIVSAMYLKALDPLPDNASGLRRFGKGVGVITLVYGLALLIGVLSGGRDILQPLDGFGGKYASEASSSTELQFERVTSLAELESQIQAAEGRYVMLDFWADWCVSCHEMERFTLSDERVKARLKDVLLLKADVTANNADDQALQRRFGLFGPPGIIFYDREGMEIDFQVIGFQSPKKFIRSLDTAIPL</sequence>
<keyword evidence="11 18" id="KW-0560">Oxidoreductase</keyword>
<feature type="transmembrane region" description="Helical" evidence="18">
    <location>
        <begin position="447"/>
        <end position="465"/>
    </location>
</feature>
<dbReference type="GO" id="GO:0005886">
    <property type="term" value="C:plasma membrane"/>
    <property type="evidence" value="ECO:0007669"/>
    <property type="project" value="UniProtKB-SubCell"/>
</dbReference>
<dbReference type="InterPro" id="IPR022910">
    <property type="entry name" value="Thiol_diS_interchange_DbsD"/>
</dbReference>
<dbReference type="InterPro" id="IPR036929">
    <property type="entry name" value="DsbDN_sf"/>
</dbReference>
<dbReference type="InterPro" id="IPR035671">
    <property type="entry name" value="DsbD_gamma"/>
</dbReference>
<dbReference type="GO" id="GO:0045454">
    <property type="term" value="P:cell redox homeostasis"/>
    <property type="evidence" value="ECO:0007669"/>
    <property type="project" value="TreeGrafter"/>
</dbReference>
<evidence type="ECO:0000256" key="17">
    <source>
        <dbReference type="ARBA" id="ARBA00047804"/>
    </source>
</evidence>
<dbReference type="HAMAP" id="MF_00399">
    <property type="entry name" value="DbsD"/>
    <property type="match status" value="1"/>
</dbReference>
<evidence type="ECO:0000256" key="2">
    <source>
        <dbReference type="ARBA" id="ARBA00007241"/>
    </source>
</evidence>
<keyword evidence="13 18" id="KW-0472">Membrane</keyword>
<dbReference type="Pfam" id="PF13899">
    <property type="entry name" value="Thioredoxin_7"/>
    <property type="match status" value="1"/>
</dbReference>
<dbReference type="Pfam" id="PF02683">
    <property type="entry name" value="DsbD_TM"/>
    <property type="match status" value="1"/>
</dbReference>
<dbReference type="EC" id="1.8.1.8" evidence="18"/>
<keyword evidence="15 18" id="KW-0676">Redox-active center</keyword>
<gene>
    <name evidence="18" type="primary">dsbD</name>
    <name evidence="20" type="ORF">SAMN05216198_3499</name>
</gene>
<dbReference type="Pfam" id="PF11412">
    <property type="entry name" value="DsbD_N"/>
    <property type="match status" value="1"/>
</dbReference>
<feature type="disulfide bond" description="Redox-active" evidence="18">
    <location>
        <begin position="242"/>
        <end position="364"/>
    </location>
</feature>
<evidence type="ECO:0000313" key="20">
    <source>
        <dbReference type="EMBL" id="SDT04467.1"/>
    </source>
</evidence>
<dbReference type="PROSITE" id="PS00194">
    <property type="entry name" value="THIOREDOXIN_1"/>
    <property type="match status" value="1"/>
</dbReference>
<evidence type="ECO:0000256" key="3">
    <source>
        <dbReference type="ARBA" id="ARBA00022448"/>
    </source>
</evidence>
<dbReference type="RefSeq" id="WP_197674219.1">
    <property type="nucleotide sequence ID" value="NZ_LT629748.1"/>
</dbReference>
<keyword evidence="3 18" id="KW-0813">Transport</keyword>
<dbReference type="InterPro" id="IPR003834">
    <property type="entry name" value="Cyt_c_assmbl_TM_dom"/>
</dbReference>
<feature type="transmembrane region" description="Helical" evidence="18">
    <location>
        <begin position="224"/>
        <end position="254"/>
    </location>
</feature>
<keyword evidence="8 18" id="KW-0201">Cytochrome c-type biogenesis</keyword>
<dbReference type="Gene3D" id="3.40.30.10">
    <property type="entry name" value="Glutaredoxin"/>
    <property type="match status" value="1"/>
</dbReference>
<comment type="similarity">
    <text evidence="2 18">Belongs to the thioredoxin family. DsbD subfamily.</text>
</comment>
<organism evidence="20 21">
    <name type="scientific">Halopseudomonas litoralis</name>
    <dbReference type="NCBI Taxonomy" id="797277"/>
    <lineage>
        <taxon>Bacteria</taxon>
        <taxon>Pseudomonadati</taxon>
        <taxon>Pseudomonadota</taxon>
        <taxon>Gammaproteobacteria</taxon>
        <taxon>Pseudomonadales</taxon>
        <taxon>Pseudomonadaceae</taxon>
        <taxon>Halopseudomonas</taxon>
    </lineage>
</organism>
<feature type="transmembrane region" description="Helical" evidence="18">
    <location>
        <begin position="350"/>
        <end position="376"/>
    </location>
</feature>
<comment type="caution">
    <text evidence="18">Lacks conserved residue(s) required for the propagation of feature annotation.</text>
</comment>
<dbReference type="PANTHER" id="PTHR32234">
    <property type="entry name" value="THIOL:DISULFIDE INTERCHANGE PROTEIN DSBD"/>
    <property type="match status" value="1"/>
</dbReference>
<dbReference type="GO" id="GO:0047134">
    <property type="term" value="F:protein-disulfide reductase [NAD(P)H] activity"/>
    <property type="evidence" value="ECO:0007669"/>
    <property type="project" value="UniProtKB-UniRule"/>
</dbReference>
<dbReference type="InterPro" id="IPR028250">
    <property type="entry name" value="DsbDN"/>
</dbReference>
<dbReference type="GO" id="GO:0017004">
    <property type="term" value="P:cytochrome complex assembly"/>
    <property type="evidence" value="ECO:0007669"/>
    <property type="project" value="UniProtKB-UniRule"/>
</dbReference>
<comment type="catalytic activity">
    <reaction evidence="17 18">
        <text>[protein]-dithiol + NADP(+) = [protein]-disulfide + NADPH + H(+)</text>
        <dbReference type="Rhea" id="RHEA:18753"/>
        <dbReference type="Rhea" id="RHEA-COMP:10593"/>
        <dbReference type="Rhea" id="RHEA-COMP:10594"/>
        <dbReference type="ChEBI" id="CHEBI:15378"/>
        <dbReference type="ChEBI" id="CHEBI:29950"/>
        <dbReference type="ChEBI" id="CHEBI:50058"/>
        <dbReference type="ChEBI" id="CHEBI:57783"/>
        <dbReference type="ChEBI" id="CHEBI:58349"/>
        <dbReference type="EC" id="1.8.1.8"/>
    </reaction>
</comment>
<evidence type="ECO:0000256" key="10">
    <source>
        <dbReference type="ARBA" id="ARBA00022989"/>
    </source>
</evidence>
<keyword evidence="21" id="KW-1185">Reference proteome</keyword>
<evidence type="ECO:0000256" key="16">
    <source>
        <dbReference type="ARBA" id="ARBA00047388"/>
    </source>
</evidence>
<dbReference type="Proteomes" id="UP000243426">
    <property type="component" value="Chromosome I"/>
</dbReference>
<evidence type="ECO:0000256" key="11">
    <source>
        <dbReference type="ARBA" id="ARBA00023002"/>
    </source>
</evidence>
<keyword evidence="7 18" id="KW-0732">Signal</keyword>
<evidence type="ECO:0000256" key="18">
    <source>
        <dbReference type="HAMAP-Rule" id="MF_00399"/>
    </source>
</evidence>
<feature type="signal peptide" evidence="18">
    <location>
        <begin position="1"/>
        <end position="24"/>
    </location>
</feature>
<feature type="transmembrane region" description="Helical" evidence="18">
    <location>
        <begin position="382"/>
        <end position="403"/>
    </location>
</feature>
<evidence type="ECO:0000256" key="14">
    <source>
        <dbReference type="ARBA" id="ARBA00023157"/>
    </source>
</evidence>
<reference evidence="21" key="1">
    <citation type="submission" date="2016-10" db="EMBL/GenBank/DDBJ databases">
        <authorList>
            <person name="Varghese N."/>
            <person name="Submissions S."/>
        </authorList>
    </citation>
    <scope>NUCLEOTIDE SEQUENCE [LARGE SCALE GENOMIC DNA]</scope>
    <source>
        <strain evidence="21">2SM5</strain>
    </source>
</reference>
<comment type="subcellular location">
    <subcellularLocation>
        <location evidence="1 18">Cell inner membrane</location>
        <topology evidence="1 18">Multi-pass membrane protein</topology>
    </subcellularLocation>
</comment>
<feature type="transmembrane region" description="Helical" evidence="18">
    <location>
        <begin position="266"/>
        <end position="291"/>
    </location>
</feature>
<dbReference type="SUPFAM" id="SSF74863">
    <property type="entry name" value="Thiol:disulfide interchange protein DsbD, N-terminal domain (DsbD-alpha)"/>
    <property type="match status" value="1"/>
</dbReference>
<evidence type="ECO:0000256" key="13">
    <source>
        <dbReference type="ARBA" id="ARBA00023136"/>
    </source>
</evidence>
<evidence type="ECO:0000256" key="8">
    <source>
        <dbReference type="ARBA" id="ARBA00022748"/>
    </source>
</evidence>
<evidence type="ECO:0000256" key="5">
    <source>
        <dbReference type="ARBA" id="ARBA00022519"/>
    </source>
</evidence>
<comment type="catalytic activity">
    <reaction evidence="16 18">
        <text>[protein]-dithiol + NAD(+) = [protein]-disulfide + NADH + H(+)</text>
        <dbReference type="Rhea" id="RHEA:18749"/>
        <dbReference type="Rhea" id="RHEA-COMP:10593"/>
        <dbReference type="Rhea" id="RHEA-COMP:10594"/>
        <dbReference type="ChEBI" id="CHEBI:15378"/>
        <dbReference type="ChEBI" id="CHEBI:29950"/>
        <dbReference type="ChEBI" id="CHEBI:50058"/>
        <dbReference type="ChEBI" id="CHEBI:57540"/>
        <dbReference type="ChEBI" id="CHEBI:57945"/>
        <dbReference type="EC" id="1.8.1.8"/>
    </reaction>
</comment>
<protein>
    <recommendedName>
        <fullName evidence="18">Thiol:disulfide interchange protein DsbD</fullName>
        <ecNumber evidence="18">1.8.1.8</ecNumber>
    </recommendedName>
    <alternativeName>
        <fullName evidence="18">Protein-disulfide reductase</fullName>
        <shortName evidence="18">Disulfide reductase</shortName>
    </alternativeName>
</protein>
<evidence type="ECO:0000256" key="4">
    <source>
        <dbReference type="ARBA" id="ARBA00022475"/>
    </source>
</evidence>
<dbReference type="AlphaFoldDB" id="A0A1H1X574"/>
<dbReference type="STRING" id="797277.SAMN05216198_3499"/>
<dbReference type="InterPro" id="IPR013766">
    <property type="entry name" value="Thioredoxin_domain"/>
</dbReference>
<keyword evidence="14 18" id="KW-1015">Disulfide bond</keyword>
<dbReference type="SUPFAM" id="SSF52833">
    <property type="entry name" value="Thioredoxin-like"/>
    <property type="match status" value="1"/>
</dbReference>
<dbReference type="CDD" id="cd02953">
    <property type="entry name" value="DsbDgamma"/>
    <property type="match status" value="1"/>
</dbReference>
<evidence type="ECO:0000256" key="1">
    <source>
        <dbReference type="ARBA" id="ARBA00004429"/>
    </source>
</evidence>
<feature type="transmembrane region" description="Helical" evidence="18">
    <location>
        <begin position="424"/>
        <end position="441"/>
    </location>
</feature>
<feature type="transmembrane region" description="Helical" evidence="18">
    <location>
        <begin position="303"/>
        <end position="325"/>
    </location>
</feature>
<keyword evidence="6 18" id="KW-0812">Transmembrane</keyword>
<evidence type="ECO:0000313" key="21">
    <source>
        <dbReference type="Proteomes" id="UP000243426"/>
    </source>
</evidence>
<keyword evidence="4 18" id="KW-1003">Cell membrane</keyword>
<dbReference type="EMBL" id="LT629748">
    <property type="protein sequence ID" value="SDT04467.1"/>
    <property type="molecule type" value="Genomic_DNA"/>
</dbReference>
<proteinExistence type="inferred from homology"/>
<dbReference type="InterPro" id="IPR036249">
    <property type="entry name" value="Thioredoxin-like_sf"/>
</dbReference>
<dbReference type="PANTHER" id="PTHR32234:SF0">
    <property type="entry name" value="THIOL:DISULFIDE INTERCHANGE PROTEIN DSBD"/>
    <property type="match status" value="1"/>
</dbReference>
<dbReference type="PROSITE" id="PS51352">
    <property type="entry name" value="THIOREDOXIN_2"/>
    <property type="match status" value="1"/>
</dbReference>
<accession>A0A1H1X574</accession>